<dbReference type="CDD" id="cd12293">
    <property type="entry name" value="dRRM_Rrp7p"/>
    <property type="match status" value="1"/>
</dbReference>
<evidence type="ECO:0000313" key="5">
    <source>
        <dbReference type="EMBL" id="USP79152.1"/>
    </source>
</evidence>
<evidence type="ECO:0000256" key="1">
    <source>
        <dbReference type="ARBA" id="ARBA00006110"/>
    </source>
</evidence>
<dbReference type="Proteomes" id="UP001056012">
    <property type="component" value="Chromosome 4"/>
</dbReference>
<evidence type="ECO:0000256" key="2">
    <source>
        <dbReference type="SAM" id="MobiDB-lite"/>
    </source>
</evidence>
<feature type="compositionally biased region" description="Basic and acidic residues" evidence="2">
    <location>
        <begin position="110"/>
        <end position="122"/>
    </location>
</feature>
<dbReference type="Gene3D" id="6.10.250.1770">
    <property type="match status" value="1"/>
</dbReference>
<dbReference type="OrthoDB" id="5390at2759"/>
<keyword evidence="6" id="KW-1185">Reference proteome</keyword>
<feature type="region of interest" description="Disordered" evidence="2">
    <location>
        <begin position="105"/>
        <end position="141"/>
    </location>
</feature>
<sequence>MAPTAPQTAKKAKSIPKTVAEFTILPLTLPALPGLPDQCNNAKHYIYVKPHAPSIPSESDERSLFIVNVPMDASEANVRALFVEQLGGSMVERVEFDSSVPAQPLHKRWKSDTPRAVGKEDAVSGDNAARGKKRKRTPDDPAMVAEGVVEDAESALPKLWSSELRRSGSAAVVVFVDKKSARGAMKAVQKAVKEGQEIVWRGGENMGVERYKSHTSLLYPSPSLLQASLNAYLSQFNALETMRNRLRKTARSVPDEDGFVAVVRGGRAGPARLEEAEKKKAELDERKRNHRATDDFYRFQNRERRKKAEGELKRKFEEDRRRVGEMRERRGKVRPEA</sequence>
<dbReference type="VEuPathDB" id="FungiDB:yc1106_06426"/>
<feature type="domain" description="Rrp7 RRM-like N-terminal" evidence="4">
    <location>
        <begin position="21"/>
        <end position="94"/>
    </location>
</feature>
<name>A0A9Q8Z9U1_CURCL</name>
<organism evidence="5 6">
    <name type="scientific">Curvularia clavata</name>
    <dbReference type="NCBI Taxonomy" id="95742"/>
    <lineage>
        <taxon>Eukaryota</taxon>
        <taxon>Fungi</taxon>
        <taxon>Dikarya</taxon>
        <taxon>Ascomycota</taxon>
        <taxon>Pezizomycotina</taxon>
        <taxon>Dothideomycetes</taxon>
        <taxon>Pleosporomycetidae</taxon>
        <taxon>Pleosporales</taxon>
        <taxon>Pleosporineae</taxon>
        <taxon>Pleosporaceae</taxon>
        <taxon>Curvularia</taxon>
    </lineage>
</organism>
<dbReference type="AlphaFoldDB" id="A0A9Q8Z9U1"/>
<feature type="compositionally biased region" description="Basic and acidic residues" evidence="2">
    <location>
        <begin position="272"/>
        <end position="337"/>
    </location>
</feature>
<feature type="region of interest" description="Disordered" evidence="2">
    <location>
        <begin position="271"/>
        <end position="337"/>
    </location>
</feature>
<comment type="similarity">
    <text evidence="1">Belongs to the RRP7 family.</text>
</comment>
<evidence type="ECO:0000259" key="3">
    <source>
        <dbReference type="Pfam" id="PF12923"/>
    </source>
</evidence>
<dbReference type="EMBL" id="CP089277">
    <property type="protein sequence ID" value="USP79152.1"/>
    <property type="molecule type" value="Genomic_DNA"/>
</dbReference>
<evidence type="ECO:0000313" key="6">
    <source>
        <dbReference type="Proteomes" id="UP001056012"/>
    </source>
</evidence>
<dbReference type="Pfam" id="PF17799">
    <property type="entry name" value="RRM_Rrp7"/>
    <property type="match status" value="1"/>
</dbReference>
<dbReference type="GO" id="GO:0032545">
    <property type="term" value="C:CURI complex"/>
    <property type="evidence" value="ECO:0007669"/>
    <property type="project" value="TreeGrafter"/>
</dbReference>
<gene>
    <name evidence="5" type="ORF">yc1106_06426</name>
</gene>
<dbReference type="PANTHER" id="PTHR13191">
    <property type="entry name" value="RIBOSOMAL RNA PROCESSING PROTEIN 7-RELATED"/>
    <property type="match status" value="1"/>
</dbReference>
<proteinExistence type="inferred from homology"/>
<reference evidence="5" key="1">
    <citation type="submission" date="2021-12" db="EMBL/GenBank/DDBJ databases">
        <title>Curvularia clavata genome.</title>
        <authorList>
            <person name="Cao Y."/>
        </authorList>
    </citation>
    <scope>NUCLEOTIDE SEQUENCE</scope>
    <source>
        <strain evidence="5">Yc1106</strain>
    </source>
</reference>
<dbReference type="GO" id="GO:0006364">
    <property type="term" value="P:rRNA processing"/>
    <property type="evidence" value="ECO:0007669"/>
    <property type="project" value="TreeGrafter"/>
</dbReference>
<dbReference type="InterPro" id="IPR040447">
    <property type="entry name" value="RRM_Rrp7"/>
</dbReference>
<dbReference type="PANTHER" id="PTHR13191:SF0">
    <property type="entry name" value="RIBOSOMAL RNA-PROCESSING PROTEIN 7 HOMOLOG A-RELATED"/>
    <property type="match status" value="1"/>
</dbReference>
<dbReference type="Pfam" id="PF12923">
    <property type="entry name" value="RRP7"/>
    <property type="match status" value="1"/>
</dbReference>
<dbReference type="CDD" id="cd12950">
    <property type="entry name" value="RRP7_Rrp7p"/>
    <property type="match status" value="1"/>
</dbReference>
<accession>A0A9Q8Z9U1</accession>
<dbReference type="InterPro" id="IPR024326">
    <property type="entry name" value="RRP7_C"/>
</dbReference>
<feature type="domain" description="Ribosomal RNA-processing protein 7 C-terminal" evidence="3">
    <location>
        <begin position="218"/>
        <end position="335"/>
    </location>
</feature>
<dbReference type="GO" id="GO:0000028">
    <property type="term" value="P:ribosomal small subunit assembly"/>
    <property type="evidence" value="ECO:0007669"/>
    <property type="project" value="TreeGrafter"/>
</dbReference>
<dbReference type="GO" id="GO:0034456">
    <property type="term" value="C:UTP-C complex"/>
    <property type="evidence" value="ECO:0007669"/>
    <property type="project" value="TreeGrafter"/>
</dbReference>
<protein>
    <submittedName>
        <fullName evidence="5">Duf500-domain-containing protein</fullName>
    </submittedName>
</protein>
<dbReference type="InterPro" id="IPR040446">
    <property type="entry name" value="RRP7"/>
</dbReference>
<evidence type="ECO:0000259" key="4">
    <source>
        <dbReference type="Pfam" id="PF17799"/>
    </source>
</evidence>